<keyword evidence="1" id="KW-1133">Transmembrane helix</keyword>
<feature type="transmembrane region" description="Helical" evidence="1">
    <location>
        <begin position="32"/>
        <end position="51"/>
    </location>
</feature>
<feature type="transmembrane region" description="Helical" evidence="1">
    <location>
        <begin position="113"/>
        <end position="134"/>
    </location>
</feature>
<gene>
    <name evidence="2" type="ORF">PFISCL1PPCAC_11876</name>
</gene>
<dbReference type="AlphaFoldDB" id="A0AAV5VQF7"/>
<dbReference type="EMBL" id="BTSY01000003">
    <property type="protein sequence ID" value="GMT20579.1"/>
    <property type="molecule type" value="Genomic_DNA"/>
</dbReference>
<protein>
    <recommendedName>
        <fullName evidence="4">G protein-coupled receptor</fullName>
    </recommendedName>
</protein>
<feature type="transmembrane region" description="Helical" evidence="1">
    <location>
        <begin position="179"/>
        <end position="202"/>
    </location>
</feature>
<keyword evidence="1" id="KW-0472">Membrane</keyword>
<keyword evidence="1" id="KW-0812">Transmembrane</keyword>
<keyword evidence="3" id="KW-1185">Reference proteome</keyword>
<evidence type="ECO:0000313" key="2">
    <source>
        <dbReference type="EMBL" id="GMT20579.1"/>
    </source>
</evidence>
<accession>A0AAV5VQF7</accession>
<feature type="non-terminal residue" evidence="2">
    <location>
        <position position="226"/>
    </location>
</feature>
<feature type="transmembrane region" description="Helical" evidence="1">
    <location>
        <begin position="63"/>
        <end position="81"/>
    </location>
</feature>
<name>A0AAV5VQF7_9BILA</name>
<organism evidence="2 3">
    <name type="scientific">Pristionchus fissidentatus</name>
    <dbReference type="NCBI Taxonomy" id="1538716"/>
    <lineage>
        <taxon>Eukaryota</taxon>
        <taxon>Metazoa</taxon>
        <taxon>Ecdysozoa</taxon>
        <taxon>Nematoda</taxon>
        <taxon>Chromadorea</taxon>
        <taxon>Rhabditida</taxon>
        <taxon>Rhabditina</taxon>
        <taxon>Diplogasteromorpha</taxon>
        <taxon>Diplogasteroidea</taxon>
        <taxon>Neodiplogasteridae</taxon>
        <taxon>Pristionchus</taxon>
    </lineage>
</organism>
<evidence type="ECO:0000313" key="3">
    <source>
        <dbReference type="Proteomes" id="UP001432322"/>
    </source>
</evidence>
<dbReference type="Proteomes" id="UP001432322">
    <property type="component" value="Unassembled WGS sequence"/>
</dbReference>
<sequence>MDTIKIPYDKGSISLERTRVRILPLRWNGMRMHLTILSNLLILAFLSYTFLIHWGSNLIEQRIIFLFNLAAYIILPLVMMIGDNISPLTNSIVKNRTEKFIILSNKYNYQLKFMRILSFLISSSCVVWLVFLILNLSPDYLRALHFVNDLTIQYPVSNGGFLDQPLADLRCSVPNCMTFPVLVVALVLFITDMMWYLMIVVFDSSDNGNKENGTVNHEDRKGAKGR</sequence>
<evidence type="ECO:0008006" key="4">
    <source>
        <dbReference type="Google" id="ProtNLM"/>
    </source>
</evidence>
<proteinExistence type="predicted"/>
<evidence type="ECO:0000256" key="1">
    <source>
        <dbReference type="SAM" id="Phobius"/>
    </source>
</evidence>
<reference evidence="2" key="1">
    <citation type="submission" date="2023-10" db="EMBL/GenBank/DDBJ databases">
        <title>Genome assembly of Pristionchus species.</title>
        <authorList>
            <person name="Yoshida K."/>
            <person name="Sommer R.J."/>
        </authorList>
    </citation>
    <scope>NUCLEOTIDE SEQUENCE</scope>
    <source>
        <strain evidence="2">RS5133</strain>
    </source>
</reference>
<comment type="caution">
    <text evidence="2">The sequence shown here is derived from an EMBL/GenBank/DDBJ whole genome shotgun (WGS) entry which is preliminary data.</text>
</comment>